<dbReference type="OrthoDB" id="5900992at2"/>
<dbReference type="STRING" id="265726.KY46_18240"/>
<dbReference type="Proteomes" id="UP000033633">
    <property type="component" value="Unassembled WGS sequence"/>
</dbReference>
<name>A0A0F5V8W0_9GAMM</name>
<evidence type="ECO:0000313" key="2">
    <source>
        <dbReference type="EMBL" id="KKC98522.1"/>
    </source>
</evidence>
<dbReference type="AlphaFoldDB" id="A0A0F5V8W0"/>
<dbReference type="EMBL" id="JWYV01000019">
    <property type="protein sequence ID" value="KKC98522.1"/>
    <property type="molecule type" value="Genomic_DNA"/>
</dbReference>
<comment type="caution">
    <text evidence="2">The sequence shown here is derived from an EMBL/GenBank/DDBJ whole genome shotgun (WGS) entry which is preliminary data.</text>
</comment>
<dbReference type="RefSeq" id="WP_046222043.1">
    <property type="nucleotide sequence ID" value="NZ_JWYV01000019.1"/>
</dbReference>
<dbReference type="HAMAP" id="MF_01064">
    <property type="entry name" value="UPF0253"/>
    <property type="match status" value="1"/>
</dbReference>
<dbReference type="Pfam" id="PF06786">
    <property type="entry name" value="UPF0253"/>
    <property type="match status" value="1"/>
</dbReference>
<comment type="similarity">
    <text evidence="1">Belongs to the UPF0253 family.</text>
</comment>
<proteinExistence type="inferred from homology"/>
<gene>
    <name evidence="2" type="ORF">KY46_18240</name>
</gene>
<dbReference type="PATRIC" id="fig|265726.11.peg.1932"/>
<dbReference type="InterPro" id="IPR009624">
    <property type="entry name" value="UPF0253"/>
</dbReference>
<protein>
    <recommendedName>
        <fullName evidence="1">UPF0253 protein KY46_18240</fullName>
    </recommendedName>
</protein>
<organism evidence="2 3">
    <name type="scientific">Photobacterium halotolerans</name>
    <dbReference type="NCBI Taxonomy" id="265726"/>
    <lineage>
        <taxon>Bacteria</taxon>
        <taxon>Pseudomonadati</taxon>
        <taxon>Pseudomonadota</taxon>
        <taxon>Gammaproteobacteria</taxon>
        <taxon>Vibrionales</taxon>
        <taxon>Vibrionaceae</taxon>
        <taxon>Photobacterium</taxon>
    </lineage>
</organism>
<evidence type="ECO:0000313" key="3">
    <source>
        <dbReference type="Proteomes" id="UP000033633"/>
    </source>
</evidence>
<evidence type="ECO:0000256" key="1">
    <source>
        <dbReference type="HAMAP-Rule" id="MF_01064"/>
    </source>
</evidence>
<dbReference type="NCBIfam" id="NF003436">
    <property type="entry name" value="PRK04964.1"/>
    <property type="match status" value="1"/>
</dbReference>
<keyword evidence="3" id="KW-1185">Reference proteome</keyword>
<reference evidence="2 3" key="1">
    <citation type="submission" date="2014-12" db="EMBL/GenBank/DDBJ databases">
        <title>Mercury Reductase activity and rhizosphere competence traits in the genome of root associated Photobacterium halotolerans MELD1.</title>
        <authorList>
            <person name="Mathew D.C."/>
            <person name="Huang C.-C."/>
        </authorList>
    </citation>
    <scope>NUCLEOTIDE SEQUENCE [LARGE SCALE GENOMIC DNA]</scope>
    <source>
        <strain evidence="2 3">MELD1</strain>
    </source>
</reference>
<sequence>MKVTDCCELIRQSYSQIGSGEQGYIPAAIACAVRALNDVAASSDVPMAIREQAAFAAANLLISDHEDAQ</sequence>
<accession>A0A0F5V8W0</accession>